<dbReference type="EMBL" id="OUUY01000015">
    <property type="protein sequence ID" value="SPP99746.1"/>
    <property type="molecule type" value="Genomic_DNA"/>
</dbReference>
<dbReference type="SUPFAM" id="SSF55856">
    <property type="entry name" value="Cytochrome b5-like heme/steroid binding domain"/>
    <property type="match status" value="1"/>
</dbReference>
<dbReference type="AlphaFoldDB" id="A0A2U3QEA9"/>
<keyword evidence="9" id="KW-1185">Reference proteome</keyword>
<sequence length="303" mass="34193">MNALANTLLIAWVIMLFQPSSGLCTPEYAAQTGKHCGDCHLDSTGGGPLTRNGENFKDSLRIKGQYRVLNPVQHVIRFVIGYLHTMTAIIWFGTILYVHIVLKPAYAAQGLPRGELMLGWSSIFVMAVTGTLLSIARVPTWHMLFHTRFGILLTTKIALFLIMVSTALFVTFVVGPKLRKKMKQGLVARKGDMTSEEISQYVGKEGRPAYIAYKGIIYDVTNSKLWSDGAHLRKHSAGTDLTDILKTAPHGEEKILRMPVIGKLLTEMEIKKPSHIRIFYFFAYMNLFLIFAIVFVISLWRWW</sequence>
<accession>A0A2U3QEA9</accession>
<dbReference type="InterPro" id="IPR036400">
    <property type="entry name" value="Cyt_B5-like_heme/steroid_sf"/>
</dbReference>
<protein>
    <submittedName>
        <fullName evidence="8">Cytochrome b5</fullName>
    </submittedName>
</protein>
<evidence type="ECO:0000259" key="7">
    <source>
        <dbReference type="SMART" id="SM01117"/>
    </source>
</evidence>
<evidence type="ECO:0000256" key="1">
    <source>
        <dbReference type="ARBA" id="ARBA00004651"/>
    </source>
</evidence>
<dbReference type="InterPro" id="IPR032694">
    <property type="entry name" value="CopC/D"/>
</dbReference>
<keyword evidence="3 6" id="KW-0812">Transmembrane</keyword>
<feature type="transmembrane region" description="Helical" evidence="6">
    <location>
        <begin position="118"/>
        <end position="137"/>
    </location>
</feature>
<proteinExistence type="predicted"/>
<evidence type="ECO:0000313" key="9">
    <source>
        <dbReference type="Proteomes" id="UP000245125"/>
    </source>
</evidence>
<dbReference type="SMART" id="SM01117">
    <property type="entry name" value="Cyt-b5"/>
    <property type="match status" value="1"/>
</dbReference>
<dbReference type="GO" id="GO:0006825">
    <property type="term" value="P:copper ion transport"/>
    <property type="evidence" value="ECO:0007669"/>
    <property type="project" value="InterPro"/>
</dbReference>
<dbReference type="Pfam" id="PF00173">
    <property type="entry name" value="Cyt-b5"/>
    <property type="match status" value="1"/>
</dbReference>
<feature type="transmembrane region" description="Helical" evidence="6">
    <location>
        <begin position="75"/>
        <end position="98"/>
    </location>
</feature>
<keyword evidence="5 6" id="KW-0472">Membrane</keyword>
<evidence type="ECO:0000256" key="2">
    <source>
        <dbReference type="ARBA" id="ARBA00022475"/>
    </source>
</evidence>
<dbReference type="Gene3D" id="3.10.120.10">
    <property type="entry name" value="Cytochrome b5-like heme/steroid binding domain"/>
    <property type="match status" value="1"/>
</dbReference>
<evidence type="ECO:0000256" key="5">
    <source>
        <dbReference type="ARBA" id="ARBA00023136"/>
    </source>
</evidence>
<keyword evidence="2" id="KW-1003">Cell membrane</keyword>
<evidence type="ECO:0000256" key="3">
    <source>
        <dbReference type="ARBA" id="ARBA00022692"/>
    </source>
</evidence>
<gene>
    <name evidence="8" type="ORF">NBG4_1110002</name>
</gene>
<dbReference type="Pfam" id="PF05425">
    <property type="entry name" value="CopD"/>
    <property type="match status" value="1"/>
</dbReference>
<keyword evidence="4 6" id="KW-1133">Transmembrane helix</keyword>
<feature type="transmembrane region" description="Helical" evidence="6">
    <location>
        <begin position="149"/>
        <end position="174"/>
    </location>
</feature>
<evidence type="ECO:0000256" key="4">
    <source>
        <dbReference type="ARBA" id="ARBA00022989"/>
    </source>
</evidence>
<dbReference type="Proteomes" id="UP000245125">
    <property type="component" value="Unassembled WGS sequence"/>
</dbReference>
<comment type="subcellular location">
    <subcellularLocation>
        <location evidence="1">Cell membrane</location>
        <topology evidence="1">Multi-pass membrane protein</topology>
    </subcellularLocation>
</comment>
<dbReference type="PANTHER" id="PTHR34820">
    <property type="entry name" value="INNER MEMBRANE PROTEIN YEBZ"/>
    <property type="match status" value="1"/>
</dbReference>
<organism evidence="8 9">
    <name type="scientific">Candidatus Sulfobium mesophilum</name>
    <dbReference type="NCBI Taxonomy" id="2016548"/>
    <lineage>
        <taxon>Bacteria</taxon>
        <taxon>Pseudomonadati</taxon>
        <taxon>Nitrospirota</taxon>
        <taxon>Nitrospiria</taxon>
        <taxon>Nitrospirales</taxon>
        <taxon>Nitrospiraceae</taxon>
        <taxon>Candidatus Sulfobium</taxon>
    </lineage>
</organism>
<reference evidence="9" key="1">
    <citation type="submission" date="2018-03" db="EMBL/GenBank/DDBJ databases">
        <authorList>
            <person name="Zecchin S."/>
        </authorList>
    </citation>
    <scope>NUCLEOTIDE SEQUENCE [LARGE SCALE GENOMIC DNA]</scope>
</reference>
<dbReference type="PANTHER" id="PTHR34820:SF4">
    <property type="entry name" value="INNER MEMBRANE PROTEIN YEBZ"/>
    <property type="match status" value="1"/>
</dbReference>
<feature type="domain" description="Cytochrome b5 heme-binding" evidence="7">
    <location>
        <begin position="193"/>
        <end position="265"/>
    </location>
</feature>
<dbReference type="InterPro" id="IPR008457">
    <property type="entry name" value="Cu-R_CopD_dom"/>
</dbReference>
<dbReference type="InterPro" id="IPR001199">
    <property type="entry name" value="Cyt_B5-like_heme/steroid-bd"/>
</dbReference>
<evidence type="ECO:0000256" key="6">
    <source>
        <dbReference type="SAM" id="Phobius"/>
    </source>
</evidence>
<dbReference type="GO" id="GO:0005886">
    <property type="term" value="C:plasma membrane"/>
    <property type="evidence" value="ECO:0007669"/>
    <property type="project" value="UniProtKB-SubCell"/>
</dbReference>
<name>A0A2U3QEA9_9BACT</name>
<feature type="transmembrane region" description="Helical" evidence="6">
    <location>
        <begin position="278"/>
        <end position="300"/>
    </location>
</feature>
<evidence type="ECO:0000313" key="8">
    <source>
        <dbReference type="EMBL" id="SPP99746.1"/>
    </source>
</evidence>